<dbReference type="Proteomes" id="UP000396835">
    <property type="component" value="Unassembled WGS sequence"/>
</dbReference>
<evidence type="ECO:0000313" key="2">
    <source>
        <dbReference type="Proteomes" id="UP000396835"/>
    </source>
</evidence>
<dbReference type="EMBL" id="CAACYH010000007">
    <property type="protein sequence ID" value="VFB15451.1"/>
    <property type="molecule type" value="Genomic_DNA"/>
</dbReference>
<dbReference type="AlphaFoldDB" id="A0A449I7P6"/>
<evidence type="ECO:0000313" key="1">
    <source>
        <dbReference type="EMBL" id="VFB15451.1"/>
    </source>
</evidence>
<gene>
    <name evidence="1" type="ORF">NCTC7812_03040</name>
</gene>
<proteinExistence type="predicted"/>
<reference evidence="1 2" key="1">
    <citation type="submission" date="2019-02" db="EMBL/GenBank/DDBJ databases">
        <authorList>
            <consortium name="Pathogen Informatics"/>
        </authorList>
    </citation>
    <scope>NUCLEOTIDE SEQUENCE [LARGE SCALE GENOMIC DNA]</scope>
    <source>
        <strain evidence="1 2">3012STDY7078512</strain>
    </source>
</reference>
<evidence type="ECO:0008006" key="3">
    <source>
        <dbReference type="Google" id="ProtNLM"/>
    </source>
</evidence>
<organism evidence="1 2">
    <name type="scientific">Prevotella heparinolytica</name>
    <dbReference type="NCBI Taxonomy" id="28113"/>
    <lineage>
        <taxon>Bacteria</taxon>
        <taxon>Pseudomonadati</taxon>
        <taxon>Bacteroidota</taxon>
        <taxon>Bacteroidia</taxon>
        <taxon>Bacteroidales</taxon>
        <taxon>Bacteroidaceae</taxon>
        <taxon>Bacteroides</taxon>
    </lineage>
</organism>
<name>A0A449I7P6_9BACE</name>
<accession>A0A449I7P6</accession>
<dbReference type="RefSeq" id="WP_234878157.1">
    <property type="nucleotide sequence ID" value="NZ_CAACYH010000007.1"/>
</dbReference>
<protein>
    <recommendedName>
        <fullName evidence="3">XRE family transcriptional regulator</fullName>
    </recommendedName>
</protein>
<sequence length="100" mass="11920">MTHLKARKASNHEAFGTFLMRELSRLHIRRNDFRDVCHMSRTYLEEIKQGKGNYEVDYYEHILRAFEEFTDEEDAHRIYVEGVRLLFPGLTKKDGGQEEV</sequence>